<dbReference type="RefSeq" id="WP_321560823.1">
    <property type="nucleotide sequence ID" value="NZ_CP139558.1"/>
</dbReference>
<proteinExistence type="predicted"/>
<name>A0ABZ0TGX0_9SPHI</name>
<keyword evidence="2" id="KW-1185">Reference proteome</keyword>
<dbReference type="Proteomes" id="UP001324380">
    <property type="component" value="Chromosome"/>
</dbReference>
<sequence length="318" mass="36570">MRSAKEVSLQINLFPGDYPHVRHILPHQLKTLSAQVDEIILTIDTKPSKGRFAAGWQEYSEIFEDFLHFEIKPFFNVRIIPVDYNEKVKAAISNFFFNNSDMPGKDFRGGPFYAYFFGLYSTTHDLVFHLDSDILLGGSSQKWITEARSIFDADPRCFTISPLPGPPHPRGVLIGQPGAIKIGDYKYQFNGMSTRLFLLNKVAFRQQKLTINKPGLRDQLKAMVQGNPNADLPEHIISAFMKKHNRTRIDFLGSGSGLWSLHPPYRTKAFYEQLQSVVKLVELNQLPENQNGFYDLIDEVCDWGEARTNLIRNRWWKN</sequence>
<evidence type="ECO:0008006" key="3">
    <source>
        <dbReference type="Google" id="ProtNLM"/>
    </source>
</evidence>
<dbReference type="EMBL" id="CP139558">
    <property type="protein sequence ID" value="WPU91657.1"/>
    <property type="molecule type" value="Genomic_DNA"/>
</dbReference>
<evidence type="ECO:0000313" key="2">
    <source>
        <dbReference type="Proteomes" id="UP001324380"/>
    </source>
</evidence>
<protein>
    <recommendedName>
        <fullName evidence="3">Glycosyltransferase family 2 protein</fullName>
    </recommendedName>
</protein>
<evidence type="ECO:0000313" key="1">
    <source>
        <dbReference type="EMBL" id="WPU91657.1"/>
    </source>
</evidence>
<dbReference type="InterPro" id="IPR029044">
    <property type="entry name" value="Nucleotide-diphossugar_trans"/>
</dbReference>
<gene>
    <name evidence="1" type="ORF">SNE25_20270</name>
</gene>
<dbReference type="SUPFAM" id="SSF53448">
    <property type="entry name" value="Nucleotide-diphospho-sugar transferases"/>
    <property type="match status" value="1"/>
</dbReference>
<accession>A0ABZ0TGX0</accession>
<reference evidence="1 2" key="1">
    <citation type="submission" date="2023-11" db="EMBL/GenBank/DDBJ databases">
        <title>Analysis of the Genomes of Mucilaginibacter gossypii cycad 4 and M. sabulilitoris SNA2: microbes with the potential for plant growth promotion.</title>
        <authorList>
            <person name="Hirsch A.M."/>
            <person name="Humm E."/>
            <person name="Rubbi M."/>
            <person name="Del Vecchio G."/>
            <person name="Ha S.M."/>
            <person name="Pellegrini M."/>
            <person name="Gunsalus R.P."/>
        </authorList>
    </citation>
    <scope>NUCLEOTIDE SEQUENCE [LARGE SCALE GENOMIC DNA]</scope>
    <source>
        <strain evidence="1 2">SNA2</strain>
    </source>
</reference>
<organism evidence="1 2">
    <name type="scientific">Mucilaginibacter sabulilitoris</name>
    <dbReference type="NCBI Taxonomy" id="1173583"/>
    <lineage>
        <taxon>Bacteria</taxon>
        <taxon>Pseudomonadati</taxon>
        <taxon>Bacteroidota</taxon>
        <taxon>Sphingobacteriia</taxon>
        <taxon>Sphingobacteriales</taxon>
        <taxon>Sphingobacteriaceae</taxon>
        <taxon>Mucilaginibacter</taxon>
    </lineage>
</organism>